<proteinExistence type="predicted"/>
<keyword evidence="1" id="KW-0378">Hydrolase</keyword>
<sequence>MKAFLEKAWAGKVTEDDKMGPYPHPKPIDAANYDNGKLILAEQAQVIKGWQSIENWKPDDGEGTRQNYVNVPMLIGQEMGNLLKFQFNGNAVDIAVAAGPDAGVIEFRIDEGDWQKQDLFTKRSVNLHLPWYFTLAAG</sequence>
<organism evidence="1">
    <name type="scientific">Mariniphaga anaerophila</name>
    <dbReference type="NCBI Taxonomy" id="1484053"/>
    <lineage>
        <taxon>Bacteria</taxon>
        <taxon>Pseudomonadati</taxon>
        <taxon>Bacteroidota</taxon>
        <taxon>Bacteroidia</taxon>
        <taxon>Marinilabiliales</taxon>
        <taxon>Prolixibacteraceae</taxon>
        <taxon>Mariniphaga</taxon>
    </lineage>
</organism>
<dbReference type="AlphaFoldDB" id="A0A831LD54"/>
<feature type="non-terminal residue" evidence="1">
    <location>
        <position position="138"/>
    </location>
</feature>
<dbReference type="EMBL" id="DSDK01000700">
    <property type="protein sequence ID" value="HDR52434.1"/>
    <property type="molecule type" value="Genomic_DNA"/>
</dbReference>
<comment type="caution">
    <text evidence="1">The sequence shown here is derived from an EMBL/GenBank/DDBJ whole genome shotgun (WGS) entry which is preliminary data.</text>
</comment>
<dbReference type="Proteomes" id="UP000886047">
    <property type="component" value="Unassembled WGS sequence"/>
</dbReference>
<protein>
    <submittedName>
        <fullName evidence="1">SGNH/GDSL hydrolase family protein</fullName>
    </submittedName>
</protein>
<gene>
    <name evidence="1" type="ORF">ENN90_12575</name>
</gene>
<dbReference type="GO" id="GO:0016787">
    <property type="term" value="F:hydrolase activity"/>
    <property type="evidence" value="ECO:0007669"/>
    <property type="project" value="UniProtKB-KW"/>
</dbReference>
<reference evidence="1" key="1">
    <citation type="journal article" date="2020" name="mSystems">
        <title>Genome- and Community-Level Interaction Insights into Carbon Utilization and Element Cycling Functions of Hydrothermarchaeota in Hydrothermal Sediment.</title>
        <authorList>
            <person name="Zhou Z."/>
            <person name="Liu Y."/>
            <person name="Xu W."/>
            <person name="Pan J."/>
            <person name="Luo Z.H."/>
            <person name="Li M."/>
        </authorList>
    </citation>
    <scope>NUCLEOTIDE SEQUENCE [LARGE SCALE GENOMIC DNA]</scope>
    <source>
        <strain evidence="1">SpSt-1217</strain>
    </source>
</reference>
<name>A0A831LD54_9BACT</name>
<evidence type="ECO:0000313" key="1">
    <source>
        <dbReference type="EMBL" id="HDR52434.1"/>
    </source>
</evidence>
<accession>A0A831LD54</accession>